<dbReference type="Gene3D" id="2.60.40.150">
    <property type="entry name" value="C2 domain"/>
    <property type="match status" value="2"/>
</dbReference>
<keyword evidence="1" id="KW-0472">Membrane</keyword>
<dbReference type="Proteomes" id="UP000594262">
    <property type="component" value="Unplaced"/>
</dbReference>
<evidence type="ECO:0000313" key="3">
    <source>
        <dbReference type="EnsemblMetazoa" id="CLYHEMP018496.1"/>
    </source>
</evidence>
<dbReference type="GO" id="GO:0005509">
    <property type="term" value="F:calcium ion binding"/>
    <property type="evidence" value="ECO:0007669"/>
    <property type="project" value="TreeGrafter"/>
</dbReference>
<dbReference type="GO" id="GO:0005544">
    <property type="term" value="F:calcium-dependent phospholipid binding"/>
    <property type="evidence" value="ECO:0007669"/>
    <property type="project" value="TreeGrafter"/>
</dbReference>
<dbReference type="GO" id="GO:0070382">
    <property type="term" value="C:exocytic vesicle"/>
    <property type="evidence" value="ECO:0007669"/>
    <property type="project" value="TreeGrafter"/>
</dbReference>
<feature type="domain" description="C2" evidence="2">
    <location>
        <begin position="252"/>
        <end position="390"/>
    </location>
</feature>
<accession>A0A7M6DNP9</accession>
<dbReference type="InterPro" id="IPR000008">
    <property type="entry name" value="C2_dom"/>
</dbReference>
<name>A0A7M6DNP9_9CNID</name>
<dbReference type="OrthoDB" id="67700at2759"/>
<dbReference type="EnsemblMetazoa" id="CLYHEMT018496.1">
    <property type="protein sequence ID" value="CLYHEMP018496.1"/>
    <property type="gene ID" value="CLYHEMG018496"/>
</dbReference>
<keyword evidence="4" id="KW-1185">Reference proteome</keyword>
<dbReference type="GO" id="GO:0017156">
    <property type="term" value="P:calcium-ion regulated exocytosis"/>
    <property type="evidence" value="ECO:0007669"/>
    <property type="project" value="TreeGrafter"/>
</dbReference>
<proteinExistence type="predicted"/>
<dbReference type="CDD" id="cd00276">
    <property type="entry name" value="C2B_Synaptotagmin"/>
    <property type="match status" value="1"/>
</dbReference>
<keyword evidence="1" id="KW-1133">Transmembrane helix</keyword>
<sequence length="394" mass="45986">MKSLGSKKKYFIVFTMISMLGFIVFYMFKKVMAKRAQYLRDLARHDGTKHGESAIFEEQSAILEEKDDEKIDQDDMKVDVTQYFEYQKYDPENLWEQYKKKPSRFLNVAALCESDSDDTTPRIEIQIYYQTFVHLFRVHILSLTKMLSFQTNDSKNIKLKIMLRRSSKTCFSDVTDIYPFGETIEFSDKFSFAIKFKELQEYIIYISVWNVNIFHHEILLGAAHMDLSNYSDFTNKNIISSDIVPVKKDKNIYGHILVGLCYLPSVERLMCVVMSAKDLRDDVTNLSILNNVINPFVDVFLVNDGKMIKCHSTKILLDDKSPVFNEAIEFYIPNHQIEGSDIHLIAMHKYNRITNTLIGKVMIGSHSDGHYKTHWTETLANPEKVIPFWHPLTR</sequence>
<evidence type="ECO:0000313" key="4">
    <source>
        <dbReference type="Proteomes" id="UP000594262"/>
    </source>
</evidence>
<protein>
    <recommendedName>
        <fullName evidence="2">C2 domain-containing protein</fullName>
    </recommendedName>
</protein>
<dbReference type="GO" id="GO:0001786">
    <property type="term" value="F:phosphatidylserine binding"/>
    <property type="evidence" value="ECO:0007669"/>
    <property type="project" value="TreeGrafter"/>
</dbReference>
<dbReference type="SUPFAM" id="SSF49562">
    <property type="entry name" value="C2 domain (Calcium/lipid-binding domain, CaLB)"/>
    <property type="match status" value="2"/>
</dbReference>
<feature type="transmembrane region" description="Helical" evidence="1">
    <location>
        <begin position="10"/>
        <end position="28"/>
    </location>
</feature>
<dbReference type="PANTHER" id="PTHR10024:SF374">
    <property type="entry name" value="C2 DOMAIN-CONTAINING PROTEIN"/>
    <property type="match status" value="1"/>
</dbReference>
<dbReference type="GO" id="GO:0005886">
    <property type="term" value="C:plasma membrane"/>
    <property type="evidence" value="ECO:0007669"/>
    <property type="project" value="TreeGrafter"/>
</dbReference>
<dbReference type="Pfam" id="PF00168">
    <property type="entry name" value="C2"/>
    <property type="match status" value="2"/>
</dbReference>
<dbReference type="PROSITE" id="PS50004">
    <property type="entry name" value="C2"/>
    <property type="match status" value="1"/>
</dbReference>
<dbReference type="InterPro" id="IPR035892">
    <property type="entry name" value="C2_domain_sf"/>
</dbReference>
<dbReference type="AlphaFoldDB" id="A0A7M6DNP9"/>
<evidence type="ECO:0000259" key="2">
    <source>
        <dbReference type="PROSITE" id="PS50004"/>
    </source>
</evidence>
<keyword evidence="1" id="KW-0812">Transmembrane</keyword>
<dbReference type="PANTHER" id="PTHR10024">
    <property type="entry name" value="SYNAPTOTAGMIN"/>
    <property type="match status" value="1"/>
</dbReference>
<organism evidence="3 4">
    <name type="scientific">Clytia hemisphaerica</name>
    <dbReference type="NCBI Taxonomy" id="252671"/>
    <lineage>
        <taxon>Eukaryota</taxon>
        <taxon>Metazoa</taxon>
        <taxon>Cnidaria</taxon>
        <taxon>Hydrozoa</taxon>
        <taxon>Hydroidolina</taxon>
        <taxon>Leptothecata</taxon>
        <taxon>Obeliida</taxon>
        <taxon>Clytiidae</taxon>
        <taxon>Clytia</taxon>
    </lineage>
</organism>
<evidence type="ECO:0000256" key="1">
    <source>
        <dbReference type="SAM" id="Phobius"/>
    </source>
</evidence>
<dbReference type="SMART" id="SM00239">
    <property type="entry name" value="C2"/>
    <property type="match status" value="1"/>
</dbReference>
<dbReference type="GO" id="GO:0030276">
    <property type="term" value="F:clathrin binding"/>
    <property type="evidence" value="ECO:0007669"/>
    <property type="project" value="TreeGrafter"/>
</dbReference>
<dbReference type="GO" id="GO:0000149">
    <property type="term" value="F:SNARE binding"/>
    <property type="evidence" value="ECO:0007669"/>
    <property type="project" value="TreeGrafter"/>
</dbReference>
<reference evidence="3" key="1">
    <citation type="submission" date="2021-01" db="UniProtKB">
        <authorList>
            <consortium name="EnsemblMetazoa"/>
        </authorList>
    </citation>
    <scope>IDENTIFICATION</scope>
</reference>